<evidence type="ECO:0000313" key="1">
    <source>
        <dbReference type="EMBL" id="MFC4608864.1"/>
    </source>
</evidence>
<gene>
    <name evidence="1" type="ORF">ACFO9E_13695</name>
</gene>
<comment type="caution">
    <text evidence="1">The sequence shown here is derived from an EMBL/GenBank/DDBJ whole genome shotgun (WGS) entry which is preliminary data.</text>
</comment>
<evidence type="ECO:0000313" key="2">
    <source>
        <dbReference type="Proteomes" id="UP001595993"/>
    </source>
</evidence>
<keyword evidence="2" id="KW-1185">Reference proteome</keyword>
<reference evidence="2" key="1">
    <citation type="journal article" date="2019" name="Int. J. Syst. Evol. Microbiol.">
        <title>The Global Catalogue of Microorganisms (GCM) 10K type strain sequencing project: providing services to taxonomists for standard genome sequencing and annotation.</title>
        <authorList>
            <consortium name="The Broad Institute Genomics Platform"/>
            <consortium name="The Broad Institute Genome Sequencing Center for Infectious Disease"/>
            <person name="Wu L."/>
            <person name="Ma J."/>
        </authorList>
    </citation>
    <scope>NUCLEOTIDE SEQUENCE [LARGE SCALE GENOMIC DNA]</scope>
    <source>
        <strain evidence="2">CGMCC 4.7139</strain>
    </source>
</reference>
<dbReference type="RefSeq" id="WP_381194933.1">
    <property type="nucleotide sequence ID" value="NZ_JBHSFE010000011.1"/>
</dbReference>
<sequence>MRGTCDPAGPAARSPLLLAGVGLPGLCVEAPWLGRRERASGTLLWIRTDRIAKGPVVAPFKGFRTIGVAGGDAAPRGARRR</sequence>
<proteinExistence type="predicted"/>
<protein>
    <submittedName>
        <fullName evidence="1">Uncharacterized protein</fullName>
    </submittedName>
</protein>
<dbReference type="EMBL" id="JBHSFE010000011">
    <property type="protein sequence ID" value="MFC4608864.1"/>
    <property type="molecule type" value="Genomic_DNA"/>
</dbReference>
<accession>A0ABV9G8E9</accession>
<name>A0ABV9G8E9_9ACTN</name>
<organism evidence="1 2">
    <name type="scientific">Streptomyces maoxianensis</name>
    <dbReference type="NCBI Taxonomy" id="1459942"/>
    <lineage>
        <taxon>Bacteria</taxon>
        <taxon>Bacillati</taxon>
        <taxon>Actinomycetota</taxon>
        <taxon>Actinomycetes</taxon>
        <taxon>Kitasatosporales</taxon>
        <taxon>Streptomycetaceae</taxon>
        <taxon>Streptomyces</taxon>
    </lineage>
</organism>
<dbReference type="Proteomes" id="UP001595993">
    <property type="component" value="Unassembled WGS sequence"/>
</dbReference>